<evidence type="ECO:0000259" key="7">
    <source>
        <dbReference type="Pfam" id="PF00892"/>
    </source>
</evidence>
<dbReference type="AlphaFoldDB" id="A0A9Q0GIA6"/>
<evidence type="ECO:0000256" key="4">
    <source>
        <dbReference type="ARBA" id="ARBA00022989"/>
    </source>
</evidence>
<dbReference type="SUPFAM" id="SSF103481">
    <property type="entry name" value="Multidrug resistance efflux transporter EmrE"/>
    <property type="match status" value="1"/>
</dbReference>
<evidence type="ECO:0000256" key="1">
    <source>
        <dbReference type="ARBA" id="ARBA00004141"/>
    </source>
</evidence>
<comment type="caution">
    <text evidence="8">The sequence shown here is derived from an EMBL/GenBank/DDBJ whole genome shotgun (WGS) entry which is preliminary data.</text>
</comment>
<dbReference type="PANTHER" id="PTHR31218">
    <property type="entry name" value="WAT1-RELATED PROTEIN"/>
    <property type="match status" value="1"/>
</dbReference>
<comment type="similarity">
    <text evidence="2 6">Belongs to the drug/metabolite transporter (DMT) superfamily. Plant drug/metabolite exporter (P-DME) (TC 2.A.7.4) family.</text>
</comment>
<evidence type="ECO:0000256" key="6">
    <source>
        <dbReference type="RuleBase" id="RU363077"/>
    </source>
</evidence>
<keyword evidence="9" id="KW-1185">Reference proteome</keyword>
<evidence type="ECO:0000256" key="3">
    <source>
        <dbReference type="ARBA" id="ARBA00022692"/>
    </source>
</evidence>
<dbReference type="InterPro" id="IPR030184">
    <property type="entry name" value="WAT1-related"/>
</dbReference>
<evidence type="ECO:0000313" key="8">
    <source>
        <dbReference type="EMBL" id="KAJ4850849.1"/>
    </source>
</evidence>
<evidence type="ECO:0000256" key="2">
    <source>
        <dbReference type="ARBA" id="ARBA00007635"/>
    </source>
</evidence>
<name>A0A9Q0GIA6_9ROSI</name>
<feature type="domain" description="EamA" evidence="7">
    <location>
        <begin position="60"/>
        <end position="198"/>
    </location>
</feature>
<sequence length="249" mass="26502">MIKKASGQAKLLGTAICVAGAMLLSFYHGHIINIGSSSIHWKYADSTGSSDASTKSSSILGPMLIMASAAAWAIWFIIQAKVSLKFPAPYTCTLLMCIMGSIQCIVIGVGANHRLSDWSLHSPGRLVASLYAGLICTALSFSLTTWSIQKKGALYVSVFSPLLLVIVAVLSWALLHEKIYVGTAVGSVLIVGGLYAVLWGKEKEMKQDIAAMEAVKLGEKEGREKEGKDDLEMQCNGNSNGKCQAIATS</sequence>
<dbReference type="InterPro" id="IPR000620">
    <property type="entry name" value="EamA_dom"/>
</dbReference>
<feature type="transmembrane region" description="Helical" evidence="6">
    <location>
        <begin position="59"/>
        <end position="78"/>
    </location>
</feature>
<reference evidence="8" key="1">
    <citation type="submission" date="2022-02" db="EMBL/GenBank/DDBJ databases">
        <authorList>
            <person name="Henning P.M."/>
            <person name="McCubbin A.G."/>
            <person name="Shore J.S."/>
        </authorList>
    </citation>
    <scope>NUCLEOTIDE SEQUENCE</scope>
    <source>
        <strain evidence="8">F60SS</strain>
        <tissue evidence="8">Leaves</tissue>
    </source>
</reference>
<feature type="transmembrane region" description="Helical" evidence="6">
    <location>
        <begin position="179"/>
        <end position="198"/>
    </location>
</feature>
<dbReference type="Pfam" id="PF00892">
    <property type="entry name" value="EamA"/>
    <property type="match status" value="1"/>
</dbReference>
<evidence type="ECO:0000256" key="5">
    <source>
        <dbReference type="ARBA" id="ARBA00023136"/>
    </source>
</evidence>
<keyword evidence="4 6" id="KW-1133">Transmembrane helix</keyword>
<organism evidence="8 9">
    <name type="scientific">Turnera subulata</name>
    <dbReference type="NCBI Taxonomy" id="218843"/>
    <lineage>
        <taxon>Eukaryota</taxon>
        <taxon>Viridiplantae</taxon>
        <taxon>Streptophyta</taxon>
        <taxon>Embryophyta</taxon>
        <taxon>Tracheophyta</taxon>
        <taxon>Spermatophyta</taxon>
        <taxon>Magnoliopsida</taxon>
        <taxon>eudicotyledons</taxon>
        <taxon>Gunneridae</taxon>
        <taxon>Pentapetalae</taxon>
        <taxon>rosids</taxon>
        <taxon>fabids</taxon>
        <taxon>Malpighiales</taxon>
        <taxon>Passifloraceae</taxon>
        <taxon>Turnera</taxon>
    </lineage>
</organism>
<dbReference type="GO" id="GO:0016020">
    <property type="term" value="C:membrane"/>
    <property type="evidence" value="ECO:0007669"/>
    <property type="project" value="UniProtKB-SubCell"/>
</dbReference>
<keyword evidence="5 6" id="KW-0472">Membrane</keyword>
<comment type="subcellular location">
    <subcellularLocation>
        <location evidence="1 6">Membrane</location>
        <topology evidence="1 6">Multi-pass membrane protein</topology>
    </subcellularLocation>
</comment>
<proteinExistence type="inferred from homology"/>
<dbReference type="EMBL" id="JAKUCV010000201">
    <property type="protein sequence ID" value="KAJ4850849.1"/>
    <property type="molecule type" value="Genomic_DNA"/>
</dbReference>
<reference evidence="8" key="2">
    <citation type="journal article" date="2023" name="Plants (Basel)">
        <title>Annotation of the Turnera subulata (Passifloraceae) Draft Genome Reveals the S-Locus Evolved after the Divergence of Turneroideae from Passifloroideae in a Stepwise Manner.</title>
        <authorList>
            <person name="Henning P.M."/>
            <person name="Roalson E.H."/>
            <person name="Mir W."/>
            <person name="McCubbin A.G."/>
            <person name="Shore J.S."/>
        </authorList>
    </citation>
    <scope>NUCLEOTIDE SEQUENCE</scope>
    <source>
        <strain evidence="8">F60SS</strain>
    </source>
</reference>
<dbReference type="InterPro" id="IPR037185">
    <property type="entry name" value="EmrE-like"/>
</dbReference>
<feature type="transmembrane region" description="Helical" evidence="6">
    <location>
        <begin position="126"/>
        <end position="146"/>
    </location>
</feature>
<dbReference type="GO" id="GO:0022857">
    <property type="term" value="F:transmembrane transporter activity"/>
    <property type="evidence" value="ECO:0007669"/>
    <property type="project" value="InterPro"/>
</dbReference>
<accession>A0A9Q0GIA6</accession>
<feature type="transmembrane region" description="Helical" evidence="6">
    <location>
        <begin position="12"/>
        <end position="32"/>
    </location>
</feature>
<protein>
    <recommendedName>
        <fullName evidence="6">WAT1-related protein</fullName>
    </recommendedName>
</protein>
<evidence type="ECO:0000313" key="9">
    <source>
        <dbReference type="Proteomes" id="UP001141552"/>
    </source>
</evidence>
<feature type="transmembrane region" description="Helical" evidence="6">
    <location>
        <begin position="90"/>
        <end position="111"/>
    </location>
</feature>
<dbReference type="OrthoDB" id="1728340at2759"/>
<feature type="transmembrane region" description="Helical" evidence="6">
    <location>
        <begin position="153"/>
        <end position="173"/>
    </location>
</feature>
<keyword evidence="3 6" id="KW-0812">Transmembrane</keyword>
<gene>
    <name evidence="8" type="ORF">Tsubulata_047510</name>
</gene>
<dbReference type="Proteomes" id="UP001141552">
    <property type="component" value="Unassembled WGS sequence"/>
</dbReference>